<dbReference type="InterPro" id="IPR011990">
    <property type="entry name" value="TPR-like_helical_dom_sf"/>
</dbReference>
<proteinExistence type="predicted"/>
<keyword evidence="3" id="KW-0808">Transferase</keyword>
<dbReference type="EMBL" id="CP001349">
    <property type="protein sequence ID" value="ACL57699.1"/>
    <property type="molecule type" value="Genomic_DNA"/>
</dbReference>
<comment type="subcellular location">
    <subcellularLocation>
        <location evidence="1">Periplasm</location>
    </subcellularLocation>
</comment>
<gene>
    <name evidence="8" type="ordered locus">Mnod_2746</name>
</gene>
<dbReference type="OrthoDB" id="7981249at2"/>
<evidence type="ECO:0000256" key="5">
    <source>
        <dbReference type="ARBA" id="ARBA00022764"/>
    </source>
</evidence>
<dbReference type="InterPro" id="IPR031811">
    <property type="entry name" value="ALGX/ALGJ_SGNH-like"/>
</dbReference>
<keyword evidence="9" id="KW-1185">Reference proteome</keyword>
<feature type="domain" description="AlgX/AlgJ SGNH hydrolase-like" evidence="7">
    <location>
        <begin position="9"/>
        <end position="172"/>
    </location>
</feature>
<dbReference type="Proteomes" id="UP000008207">
    <property type="component" value="Chromosome"/>
</dbReference>
<dbReference type="UniPathway" id="UPA00286"/>
<dbReference type="SUPFAM" id="SSF48452">
    <property type="entry name" value="TPR-like"/>
    <property type="match status" value="1"/>
</dbReference>
<evidence type="ECO:0000256" key="3">
    <source>
        <dbReference type="ARBA" id="ARBA00022679"/>
    </source>
</evidence>
<sequence>MLAGSNLSIVEGHEGWLFLERYEDVFPLRTAADLATWSQTTLPLLRSILRSRAERLAARGIALVVVVAPEKASVYDELLPAGYVLDRPAAAERLTEAARQDGISAIDAVALLRQAKGAVPLYYDVDSHWTSFAAYRVYRSLIAAAPSRLGLKPVAPDCVWYGDRPTFGDLGVHIRPERKGLIQQADISGSEVSTGVEIYDDREYAFQQYHCATGRGRALVVRDSFTTFLSPFLSRTFAETTYISPANALPDDLVEELSPDLVIVQIAERALFYMPDGLCDWSIRSWRQTYLESQADHPARKHNRRARQALRVGDWSGALAAAEAAAALDPDDRFIHNLAETHLRAGSPADALAACEGTSRPADRLLLTIAAYALWALGRQDEAIDRLQQALTHQPLNARLQFQCGEWLLEQGRPSDALAYLERAVANAPAHTTSWYRLGMARHALADYPGAEAAFKSGGFG</sequence>
<evidence type="ECO:0000313" key="8">
    <source>
        <dbReference type="EMBL" id="ACL57699.1"/>
    </source>
</evidence>
<dbReference type="Pfam" id="PF13432">
    <property type="entry name" value="TPR_16"/>
    <property type="match status" value="1"/>
</dbReference>
<evidence type="ECO:0000256" key="1">
    <source>
        <dbReference type="ARBA" id="ARBA00004418"/>
    </source>
</evidence>
<dbReference type="HOGENOM" id="CLU_592895_0_0_5"/>
<reference evidence="8 9" key="1">
    <citation type="submission" date="2009-01" db="EMBL/GenBank/DDBJ databases">
        <title>Complete sequence of chromosome of Methylobacterium nodulans ORS 2060.</title>
        <authorList>
            <consortium name="US DOE Joint Genome Institute"/>
            <person name="Lucas S."/>
            <person name="Copeland A."/>
            <person name="Lapidus A."/>
            <person name="Glavina del Rio T."/>
            <person name="Dalin E."/>
            <person name="Tice H."/>
            <person name="Bruce D."/>
            <person name="Goodwin L."/>
            <person name="Pitluck S."/>
            <person name="Sims D."/>
            <person name="Brettin T."/>
            <person name="Detter J.C."/>
            <person name="Han C."/>
            <person name="Larimer F."/>
            <person name="Land M."/>
            <person name="Hauser L."/>
            <person name="Kyrpides N."/>
            <person name="Ivanova N."/>
            <person name="Marx C.J."/>
            <person name="Richardson P."/>
        </authorList>
    </citation>
    <scope>NUCLEOTIDE SEQUENCE [LARGE SCALE GENOMIC DNA]</scope>
    <source>
        <strain evidence="9">LMG 21967 / CNCM I-2342 / ORS 2060</strain>
    </source>
</reference>
<keyword evidence="5" id="KW-0574">Periplasm</keyword>
<dbReference type="STRING" id="460265.Mnod_2746"/>
<accession>B8IFG4</accession>
<dbReference type="Pfam" id="PF16822">
    <property type="entry name" value="ALGX"/>
    <property type="match status" value="1"/>
</dbReference>
<keyword evidence="6" id="KW-0016">Alginate biosynthesis</keyword>
<dbReference type="GO" id="GO:0042121">
    <property type="term" value="P:alginic acid biosynthetic process"/>
    <property type="evidence" value="ECO:0007669"/>
    <property type="project" value="UniProtKB-UniPathway"/>
</dbReference>
<dbReference type="SMART" id="SM00028">
    <property type="entry name" value="TPR"/>
    <property type="match status" value="3"/>
</dbReference>
<name>B8IFG4_METNO</name>
<evidence type="ECO:0000256" key="4">
    <source>
        <dbReference type="ARBA" id="ARBA00022729"/>
    </source>
</evidence>
<comment type="pathway">
    <text evidence="2">Glycan biosynthesis; alginate biosynthesis.</text>
</comment>
<dbReference type="InterPro" id="IPR019734">
    <property type="entry name" value="TPR_rpt"/>
</dbReference>
<evidence type="ECO:0000259" key="7">
    <source>
        <dbReference type="Pfam" id="PF16822"/>
    </source>
</evidence>
<organism evidence="8 9">
    <name type="scientific">Methylobacterium nodulans (strain LMG 21967 / CNCM I-2342 / ORS 2060)</name>
    <dbReference type="NCBI Taxonomy" id="460265"/>
    <lineage>
        <taxon>Bacteria</taxon>
        <taxon>Pseudomonadati</taxon>
        <taxon>Pseudomonadota</taxon>
        <taxon>Alphaproteobacteria</taxon>
        <taxon>Hyphomicrobiales</taxon>
        <taxon>Methylobacteriaceae</taxon>
        <taxon>Methylobacterium</taxon>
    </lineage>
</organism>
<evidence type="ECO:0000313" key="9">
    <source>
        <dbReference type="Proteomes" id="UP000008207"/>
    </source>
</evidence>
<evidence type="ECO:0000256" key="2">
    <source>
        <dbReference type="ARBA" id="ARBA00005182"/>
    </source>
</evidence>
<dbReference type="AlphaFoldDB" id="B8IFG4"/>
<dbReference type="KEGG" id="mno:Mnod_2746"/>
<evidence type="ECO:0000256" key="6">
    <source>
        <dbReference type="ARBA" id="ARBA00022841"/>
    </source>
</evidence>
<dbReference type="GO" id="GO:0042597">
    <property type="term" value="C:periplasmic space"/>
    <property type="evidence" value="ECO:0007669"/>
    <property type="project" value="UniProtKB-SubCell"/>
</dbReference>
<dbReference type="eggNOG" id="COG0457">
    <property type="taxonomic scope" value="Bacteria"/>
</dbReference>
<dbReference type="Pfam" id="PF14559">
    <property type="entry name" value="TPR_19"/>
    <property type="match status" value="1"/>
</dbReference>
<dbReference type="RefSeq" id="WP_015929376.1">
    <property type="nucleotide sequence ID" value="NC_011894.1"/>
</dbReference>
<dbReference type="GO" id="GO:0016740">
    <property type="term" value="F:transferase activity"/>
    <property type="evidence" value="ECO:0007669"/>
    <property type="project" value="UniProtKB-KW"/>
</dbReference>
<dbReference type="Gene3D" id="1.25.40.10">
    <property type="entry name" value="Tetratricopeptide repeat domain"/>
    <property type="match status" value="2"/>
</dbReference>
<protein>
    <submittedName>
        <fullName evidence="8">Tetratricopeptide TPR_2 repeat protein</fullName>
    </submittedName>
</protein>
<keyword evidence="4" id="KW-0732">Signal</keyword>